<evidence type="ECO:0000256" key="4">
    <source>
        <dbReference type="ARBA" id="ARBA00022801"/>
    </source>
</evidence>
<sequence>MDSAPFLRNPMSARHELNKKLKMAHSPSMRGLHQRPETDFIPETWTEYFGDSQYIETPQGRFCAYFAGSGSNTPILLCLHGAGFSGLTWAVFAKEIIQKARLRVIAIDLRGHGDTHTAVEEDLSMDTLVKDICQCVENLFKNDPVIPNIILMGHSLGGAVATCVASNPRIGGLIQALIVLDVVEGSALESLSHMTNVLQTRPKGFETIKDAIFWSCSKSQTDDFTAIRVSVPGQLKHIETGEPAKHFVCKEHEYWQELVASRSTIGNLSLDNADNTNLGQQRSAFQPVVPPPSGTSSSQYRPPFTVESQVNYAVHRGLPAVVPTYNSANLMFRTARVSPANVTNGSSTTTTGSPLRPRPIHASSEERIDENCLEEGGSQSVPDAATVLPRTMDAPASQVFRPISPARFAPTNITPSTPRRLPNPQLPAQVPSYATNLISHMPPAGPSRSSLPAIPQGNVLKFPWGGKLASPSAKPYKFSWRVNLFNTESYWQEWFTGMSDKFLDCPAKKLLILCGTDRLDTKLLRGQMQGKFQTIFIKCGHQIQEDRPGELSDEVSQFLIRHKLVEPMDSEPLTFKPPFCYNSME</sequence>
<comment type="similarity">
    <text evidence="1">Belongs to the AB hydrolase superfamily.</text>
</comment>
<dbReference type="InterPro" id="IPR016812">
    <property type="entry name" value="PPase_methylesterase_euk"/>
</dbReference>
<dbReference type="InterPro" id="IPR029058">
    <property type="entry name" value="AB_hydrolase_fold"/>
</dbReference>
<dbReference type="InterPro" id="IPR000073">
    <property type="entry name" value="AB_hydrolase_1"/>
</dbReference>
<dbReference type="Pfam" id="PF12697">
    <property type="entry name" value="Abhydrolase_6"/>
    <property type="match status" value="1"/>
</dbReference>
<keyword evidence="4" id="KW-0378">Hydrolase</keyword>
<dbReference type="AlphaFoldDB" id="A0A8D9AAF7"/>
<evidence type="ECO:0000256" key="2">
    <source>
        <dbReference type="ARBA" id="ARBA00013111"/>
    </source>
</evidence>
<evidence type="ECO:0000256" key="5">
    <source>
        <dbReference type="ARBA" id="ARBA00049203"/>
    </source>
</evidence>
<evidence type="ECO:0000259" key="7">
    <source>
        <dbReference type="Pfam" id="PF12697"/>
    </source>
</evidence>
<name>A0A8D9AAF7_9HEMI</name>
<evidence type="ECO:0000256" key="6">
    <source>
        <dbReference type="SAM" id="MobiDB-lite"/>
    </source>
</evidence>
<dbReference type="Gene3D" id="3.40.50.1820">
    <property type="entry name" value="alpha/beta hydrolase"/>
    <property type="match status" value="2"/>
</dbReference>
<feature type="compositionally biased region" description="Low complexity" evidence="6">
    <location>
        <begin position="343"/>
        <end position="353"/>
    </location>
</feature>
<protein>
    <recommendedName>
        <fullName evidence="2">protein phosphatase methylesterase-1</fullName>
        <ecNumber evidence="2">3.1.1.89</ecNumber>
    </recommendedName>
</protein>
<evidence type="ECO:0000256" key="3">
    <source>
        <dbReference type="ARBA" id="ARBA00022487"/>
    </source>
</evidence>
<dbReference type="EMBL" id="HBUF01560395">
    <property type="protein sequence ID" value="CAG6762065.1"/>
    <property type="molecule type" value="Transcribed_RNA"/>
</dbReference>
<feature type="region of interest" description="Disordered" evidence="6">
    <location>
        <begin position="283"/>
        <end position="302"/>
    </location>
</feature>
<keyword evidence="3" id="KW-0719">Serine esterase</keyword>
<evidence type="ECO:0000256" key="1">
    <source>
        <dbReference type="ARBA" id="ARBA00008645"/>
    </source>
</evidence>
<dbReference type="EC" id="3.1.1.89" evidence="2"/>
<accession>A0A8D9AAF7</accession>
<organism evidence="8">
    <name type="scientific">Cacopsylla melanoneura</name>
    <dbReference type="NCBI Taxonomy" id="428564"/>
    <lineage>
        <taxon>Eukaryota</taxon>
        <taxon>Metazoa</taxon>
        <taxon>Ecdysozoa</taxon>
        <taxon>Arthropoda</taxon>
        <taxon>Hexapoda</taxon>
        <taxon>Insecta</taxon>
        <taxon>Pterygota</taxon>
        <taxon>Neoptera</taxon>
        <taxon>Paraneoptera</taxon>
        <taxon>Hemiptera</taxon>
        <taxon>Sternorrhyncha</taxon>
        <taxon>Psylloidea</taxon>
        <taxon>Psyllidae</taxon>
        <taxon>Psyllinae</taxon>
        <taxon>Cacopsylla</taxon>
    </lineage>
</organism>
<dbReference type="GO" id="GO:0051723">
    <property type="term" value="F:protein methylesterase activity"/>
    <property type="evidence" value="ECO:0007669"/>
    <property type="project" value="UniProtKB-EC"/>
</dbReference>
<comment type="catalytic activity">
    <reaction evidence="5">
        <text>[phosphatase 2A protein]-C-terminal L-leucine methyl ester + H2O = [phosphatase 2A protein]-C-terminal L-leucine + methanol + H(+)</text>
        <dbReference type="Rhea" id="RHEA:48548"/>
        <dbReference type="Rhea" id="RHEA-COMP:12134"/>
        <dbReference type="Rhea" id="RHEA-COMP:12135"/>
        <dbReference type="ChEBI" id="CHEBI:15377"/>
        <dbReference type="ChEBI" id="CHEBI:15378"/>
        <dbReference type="ChEBI" id="CHEBI:17790"/>
        <dbReference type="ChEBI" id="CHEBI:90516"/>
        <dbReference type="ChEBI" id="CHEBI:90517"/>
        <dbReference type="EC" id="3.1.1.89"/>
    </reaction>
</comment>
<dbReference type="PANTHER" id="PTHR14189:SF0">
    <property type="entry name" value="PROTEIN PHOSPHATASE METHYLESTERASE 1"/>
    <property type="match status" value="1"/>
</dbReference>
<dbReference type="SUPFAM" id="SSF53474">
    <property type="entry name" value="alpha/beta-Hydrolases"/>
    <property type="match status" value="1"/>
</dbReference>
<dbReference type="PANTHER" id="PTHR14189">
    <property type="entry name" value="PROTEIN PHOSPHATASE METHYLESTERASE-1 RELATED"/>
    <property type="match status" value="1"/>
</dbReference>
<feature type="region of interest" description="Disordered" evidence="6">
    <location>
        <begin position="340"/>
        <end position="360"/>
    </location>
</feature>
<evidence type="ECO:0000313" key="8">
    <source>
        <dbReference type="EMBL" id="CAG6762065.1"/>
    </source>
</evidence>
<proteinExistence type="inferred from homology"/>
<reference evidence="8" key="1">
    <citation type="submission" date="2021-05" db="EMBL/GenBank/DDBJ databases">
        <authorList>
            <person name="Alioto T."/>
            <person name="Alioto T."/>
            <person name="Gomez Garrido J."/>
        </authorList>
    </citation>
    <scope>NUCLEOTIDE SEQUENCE</scope>
</reference>
<feature type="domain" description="AB hydrolase-1" evidence="7">
    <location>
        <begin position="76"/>
        <end position="182"/>
    </location>
</feature>